<dbReference type="InterPro" id="IPR043135">
    <property type="entry name" value="Fur_C"/>
</dbReference>
<keyword evidence="2" id="KW-0678">Repressor</keyword>
<name>A0A365U581_9RHOB</name>
<protein>
    <submittedName>
        <fullName evidence="8">Transcriptional repressor</fullName>
    </submittedName>
</protein>
<keyword evidence="5" id="KW-0238">DNA-binding</keyword>
<proteinExistence type="inferred from homology"/>
<dbReference type="GO" id="GO:0000976">
    <property type="term" value="F:transcription cis-regulatory region binding"/>
    <property type="evidence" value="ECO:0007669"/>
    <property type="project" value="TreeGrafter"/>
</dbReference>
<dbReference type="InterPro" id="IPR036390">
    <property type="entry name" value="WH_DNA-bd_sf"/>
</dbReference>
<dbReference type="OrthoDB" id="9801127at2"/>
<feature type="binding site" evidence="7">
    <location>
        <position position="151"/>
    </location>
    <ligand>
        <name>Zn(2+)</name>
        <dbReference type="ChEBI" id="CHEBI:29105"/>
    </ligand>
</feature>
<dbReference type="PANTHER" id="PTHR33202:SF6">
    <property type="entry name" value="ZINC UPTAKE REGULATION PROTEIN"/>
    <property type="match status" value="1"/>
</dbReference>
<dbReference type="GO" id="GO:0005829">
    <property type="term" value="C:cytosol"/>
    <property type="evidence" value="ECO:0007669"/>
    <property type="project" value="TreeGrafter"/>
</dbReference>
<dbReference type="RefSeq" id="WP_113290651.1">
    <property type="nucleotide sequence ID" value="NZ_QNTQ01000021.1"/>
</dbReference>
<dbReference type="GO" id="GO:1900376">
    <property type="term" value="P:regulation of secondary metabolite biosynthetic process"/>
    <property type="evidence" value="ECO:0007669"/>
    <property type="project" value="TreeGrafter"/>
</dbReference>
<gene>
    <name evidence="8" type="ORF">DRV85_16865</name>
</gene>
<dbReference type="Proteomes" id="UP000253370">
    <property type="component" value="Unassembled WGS sequence"/>
</dbReference>
<dbReference type="AlphaFoldDB" id="A0A365U581"/>
<dbReference type="InterPro" id="IPR036388">
    <property type="entry name" value="WH-like_DNA-bd_sf"/>
</dbReference>
<organism evidence="8 9">
    <name type="scientific">Rhodosalinus halophilus</name>
    <dbReference type="NCBI Taxonomy" id="2259333"/>
    <lineage>
        <taxon>Bacteria</taxon>
        <taxon>Pseudomonadati</taxon>
        <taxon>Pseudomonadota</taxon>
        <taxon>Alphaproteobacteria</taxon>
        <taxon>Rhodobacterales</taxon>
        <taxon>Paracoccaceae</taxon>
        <taxon>Rhodosalinus</taxon>
    </lineage>
</organism>
<dbReference type="PANTHER" id="PTHR33202">
    <property type="entry name" value="ZINC UPTAKE REGULATION PROTEIN"/>
    <property type="match status" value="1"/>
</dbReference>
<evidence type="ECO:0000256" key="4">
    <source>
        <dbReference type="ARBA" id="ARBA00023015"/>
    </source>
</evidence>
<dbReference type="Gene3D" id="3.30.1490.190">
    <property type="match status" value="1"/>
</dbReference>
<keyword evidence="9" id="KW-1185">Reference proteome</keyword>
<evidence type="ECO:0000256" key="5">
    <source>
        <dbReference type="ARBA" id="ARBA00023125"/>
    </source>
</evidence>
<keyword evidence="3 7" id="KW-0862">Zinc</keyword>
<comment type="similarity">
    <text evidence="1">Belongs to the Fur family.</text>
</comment>
<sequence length="160" mass="17558">MARTAFETHDHRHCIAESLVEAERTCAEQGLRLTPARRRVLEILLEEHRALGAYDILDRLRTEGWRAQPPVAYRALDFLTSHGFAHRVEGLNAFVACTHGKDGHAPVFLICRACNRVTEAEAELTSGALGRAAKAAGFRIEQTVREAIGLCPACLATEAA</sequence>
<dbReference type="GO" id="GO:0045892">
    <property type="term" value="P:negative regulation of DNA-templated transcription"/>
    <property type="evidence" value="ECO:0007669"/>
    <property type="project" value="TreeGrafter"/>
</dbReference>
<keyword evidence="6" id="KW-0804">Transcription</keyword>
<feature type="binding site" evidence="7">
    <location>
        <position position="154"/>
    </location>
    <ligand>
        <name>Zn(2+)</name>
        <dbReference type="ChEBI" id="CHEBI:29105"/>
    </ligand>
</feature>
<keyword evidence="4" id="KW-0805">Transcription regulation</keyword>
<comment type="caution">
    <text evidence="8">The sequence shown here is derived from an EMBL/GenBank/DDBJ whole genome shotgun (WGS) entry which is preliminary data.</text>
</comment>
<dbReference type="SUPFAM" id="SSF46785">
    <property type="entry name" value="Winged helix' DNA-binding domain"/>
    <property type="match status" value="1"/>
</dbReference>
<evidence type="ECO:0000256" key="6">
    <source>
        <dbReference type="ARBA" id="ARBA00023163"/>
    </source>
</evidence>
<keyword evidence="7" id="KW-0479">Metal-binding</keyword>
<dbReference type="Gene3D" id="1.10.10.10">
    <property type="entry name" value="Winged helix-like DNA-binding domain superfamily/Winged helix DNA-binding domain"/>
    <property type="match status" value="1"/>
</dbReference>
<feature type="binding site" evidence="7">
    <location>
        <position position="114"/>
    </location>
    <ligand>
        <name>Zn(2+)</name>
        <dbReference type="ChEBI" id="CHEBI:29105"/>
    </ligand>
</feature>
<evidence type="ECO:0000313" key="8">
    <source>
        <dbReference type="EMBL" id="RBI83119.1"/>
    </source>
</evidence>
<evidence type="ECO:0000256" key="2">
    <source>
        <dbReference type="ARBA" id="ARBA00022491"/>
    </source>
</evidence>
<dbReference type="EMBL" id="QNTQ01000021">
    <property type="protein sequence ID" value="RBI83119.1"/>
    <property type="molecule type" value="Genomic_DNA"/>
</dbReference>
<reference evidence="8 9" key="1">
    <citation type="submission" date="2018-07" db="EMBL/GenBank/DDBJ databases">
        <title>Rhodosalinus sp. strain E84T genomic sequence and assembly.</title>
        <authorList>
            <person name="Liu Z.-W."/>
            <person name="Lu D.-C."/>
        </authorList>
    </citation>
    <scope>NUCLEOTIDE SEQUENCE [LARGE SCALE GENOMIC DNA]</scope>
    <source>
        <strain evidence="8 9">E84</strain>
    </source>
</reference>
<evidence type="ECO:0000256" key="1">
    <source>
        <dbReference type="ARBA" id="ARBA00007957"/>
    </source>
</evidence>
<dbReference type="GO" id="GO:0008270">
    <property type="term" value="F:zinc ion binding"/>
    <property type="evidence" value="ECO:0007669"/>
    <property type="project" value="TreeGrafter"/>
</dbReference>
<feature type="binding site" evidence="7">
    <location>
        <position position="111"/>
    </location>
    <ligand>
        <name>Zn(2+)</name>
        <dbReference type="ChEBI" id="CHEBI:29105"/>
    </ligand>
</feature>
<dbReference type="Pfam" id="PF01475">
    <property type="entry name" value="FUR"/>
    <property type="match status" value="1"/>
</dbReference>
<dbReference type="InterPro" id="IPR002481">
    <property type="entry name" value="FUR"/>
</dbReference>
<evidence type="ECO:0000256" key="7">
    <source>
        <dbReference type="PIRSR" id="PIRSR602481-1"/>
    </source>
</evidence>
<dbReference type="GO" id="GO:0003700">
    <property type="term" value="F:DNA-binding transcription factor activity"/>
    <property type="evidence" value="ECO:0007669"/>
    <property type="project" value="InterPro"/>
</dbReference>
<evidence type="ECO:0000256" key="3">
    <source>
        <dbReference type="ARBA" id="ARBA00022833"/>
    </source>
</evidence>
<comment type="cofactor">
    <cofactor evidence="7">
        <name>Zn(2+)</name>
        <dbReference type="ChEBI" id="CHEBI:29105"/>
    </cofactor>
    <text evidence="7">Binds 1 zinc ion per subunit.</text>
</comment>
<evidence type="ECO:0000313" key="9">
    <source>
        <dbReference type="Proteomes" id="UP000253370"/>
    </source>
</evidence>
<accession>A0A365U581</accession>